<gene>
    <name evidence="2" type="ORF">CARN3_1187</name>
</gene>
<comment type="caution">
    <text evidence="2">The sequence shown here is derived from an EMBL/GenBank/DDBJ whole genome shotgun (WGS) entry which is preliminary data.</text>
</comment>
<organism evidence="2">
    <name type="scientific">mine drainage metagenome</name>
    <dbReference type="NCBI Taxonomy" id="410659"/>
    <lineage>
        <taxon>unclassified sequences</taxon>
        <taxon>metagenomes</taxon>
        <taxon>ecological metagenomes</taxon>
    </lineage>
</organism>
<sequence length="116" mass="11481">MHVGGIQQHAHTLVHGGDASSAAGRTEQQLASGVKKEATGGYEGLETNGSGESLWMISAWKGGSGSGDGGDTGGQPDVSTANASDGVAGRSSGVAAASPRRDAVSEPAAKRVSYWA</sequence>
<protein>
    <submittedName>
        <fullName evidence="2">Uncharacterized protein</fullName>
    </submittedName>
</protein>
<feature type="region of interest" description="Disordered" evidence="1">
    <location>
        <begin position="1"/>
        <end position="116"/>
    </location>
</feature>
<feature type="compositionally biased region" description="Low complexity" evidence="1">
    <location>
        <begin position="83"/>
        <end position="98"/>
    </location>
</feature>
<proteinExistence type="predicted"/>
<accession>E6PZ31</accession>
<evidence type="ECO:0000256" key="1">
    <source>
        <dbReference type="SAM" id="MobiDB-lite"/>
    </source>
</evidence>
<reference evidence="2" key="1">
    <citation type="submission" date="2009-10" db="EMBL/GenBank/DDBJ databases">
        <title>Diversity of trophic interactions inside an arsenic-rich microbial ecosystem.</title>
        <authorList>
            <person name="Bertin P.N."/>
            <person name="Heinrich-Salmeron A."/>
            <person name="Pelletier E."/>
            <person name="Goulhen-Chollet F."/>
            <person name="Arsene-Ploetze F."/>
            <person name="Gallien S."/>
            <person name="Calteau A."/>
            <person name="Vallenet D."/>
            <person name="Casiot C."/>
            <person name="Chane-Woon-Ming B."/>
            <person name="Giloteaux L."/>
            <person name="Barakat M."/>
            <person name="Bonnefoy V."/>
            <person name="Bruneel O."/>
            <person name="Chandler M."/>
            <person name="Cleiss J."/>
            <person name="Duran R."/>
            <person name="Elbaz-Poulichet F."/>
            <person name="Fonknechten N."/>
            <person name="Lauga B."/>
            <person name="Mornico D."/>
            <person name="Ortet P."/>
            <person name="Schaeffer C."/>
            <person name="Siguier P."/>
            <person name="Alexander Thil Smith A."/>
            <person name="Van Dorsselaer A."/>
            <person name="Weissenbach J."/>
            <person name="Medigue C."/>
            <person name="Le Paslier D."/>
        </authorList>
    </citation>
    <scope>NUCLEOTIDE SEQUENCE</scope>
</reference>
<dbReference type="EMBL" id="CABN01000101">
    <property type="protein sequence ID" value="CBI00190.1"/>
    <property type="molecule type" value="Genomic_DNA"/>
</dbReference>
<name>E6PZ31_9ZZZZ</name>
<evidence type="ECO:0000313" key="2">
    <source>
        <dbReference type="EMBL" id="CBI00190.1"/>
    </source>
</evidence>
<feature type="compositionally biased region" description="Gly residues" evidence="1">
    <location>
        <begin position="62"/>
        <end position="73"/>
    </location>
</feature>
<dbReference type="AlphaFoldDB" id="E6PZ31"/>